<evidence type="ECO:0000313" key="1">
    <source>
        <dbReference type="EMBL" id="MDL0081507.1"/>
    </source>
</evidence>
<dbReference type="Proteomes" id="UP001173802">
    <property type="component" value="Unassembled WGS sequence"/>
</dbReference>
<evidence type="ECO:0000313" key="2">
    <source>
        <dbReference type="Proteomes" id="UP001173802"/>
    </source>
</evidence>
<proteinExistence type="predicted"/>
<accession>A0ACC6FQV4</accession>
<organism evidence="1 2">
    <name type="scientific">Helicobacter zhangjianzhongii</name>
    <dbReference type="NCBI Taxonomy" id="2974574"/>
    <lineage>
        <taxon>Bacteria</taxon>
        <taxon>Pseudomonadati</taxon>
        <taxon>Campylobacterota</taxon>
        <taxon>Epsilonproteobacteria</taxon>
        <taxon>Campylobacterales</taxon>
        <taxon>Helicobacteraceae</taxon>
        <taxon>Helicobacter</taxon>
    </lineage>
</organism>
<gene>
    <name evidence="1" type="ORF">NYG90_02235</name>
</gene>
<protein>
    <submittedName>
        <fullName evidence="1">Uncharacterized protein</fullName>
    </submittedName>
</protein>
<reference evidence="1 2" key="1">
    <citation type="journal article" date="2023" name="Microorganisms">
        <title>Isolation and Genomic Characteristics of Cat-Borne Campylobacter felis sp. nov. and Sheep-Borne Campylobacter ovis sp. nov.</title>
        <authorList>
            <person name="Wang H."/>
            <person name="Li Y."/>
            <person name="Gu Y."/>
            <person name="Zhou G."/>
            <person name="Chen X."/>
            <person name="Zhang X."/>
            <person name="Shao Z."/>
            <person name="Zhang J."/>
            <person name="Zhang M."/>
        </authorList>
    </citation>
    <scope>NUCLEOTIDE SEQUENCE [LARGE SCALE GENOMIC DNA]</scope>
    <source>
        <strain evidence="1 2">XJK30-2</strain>
    </source>
</reference>
<keyword evidence="2" id="KW-1185">Reference proteome</keyword>
<dbReference type="EMBL" id="JANURN010000002">
    <property type="protein sequence ID" value="MDL0081507.1"/>
    <property type="molecule type" value="Genomic_DNA"/>
</dbReference>
<sequence length="50" mass="5265">MRKVALSSLRGTAQAIHNSSAQVDSRINALSPSSRALKKGAAIHSLESTF</sequence>
<comment type="caution">
    <text evidence="1">The sequence shown here is derived from an EMBL/GenBank/DDBJ whole genome shotgun (WGS) entry which is preliminary data.</text>
</comment>
<name>A0ACC6FQV4_9HELI</name>